<comment type="caution">
    <text evidence="1">The sequence shown here is derived from an EMBL/GenBank/DDBJ whole genome shotgun (WGS) entry which is preliminary data.</text>
</comment>
<accession>A0ACB8ZU67</accession>
<organism evidence="1 2">
    <name type="scientific">Cichorium intybus</name>
    <name type="common">Chicory</name>
    <dbReference type="NCBI Taxonomy" id="13427"/>
    <lineage>
        <taxon>Eukaryota</taxon>
        <taxon>Viridiplantae</taxon>
        <taxon>Streptophyta</taxon>
        <taxon>Embryophyta</taxon>
        <taxon>Tracheophyta</taxon>
        <taxon>Spermatophyta</taxon>
        <taxon>Magnoliopsida</taxon>
        <taxon>eudicotyledons</taxon>
        <taxon>Gunneridae</taxon>
        <taxon>Pentapetalae</taxon>
        <taxon>asterids</taxon>
        <taxon>campanulids</taxon>
        <taxon>Asterales</taxon>
        <taxon>Asteraceae</taxon>
        <taxon>Cichorioideae</taxon>
        <taxon>Cichorieae</taxon>
        <taxon>Cichoriinae</taxon>
        <taxon>Cichorium</taxon>
    </lineage>
</organism>
<evidence type="ECO:0000313" key="2">
    <source>
        <dbReference type="Proteomes" id="UP001055811"/>
    </source>
</evidence>
<dbReference type="Proteomes" id="UP001055811">
    <property type="component" value="Linkage Group LG08"/>
</dbReference>
<protein>
    <submittedName>
        <fullName evidence="1">Uncharacterized protein</fullName>
    </submittedName>
</protein>
<name>A0ACB8ZU67_CICIN</name>
<gene>
    <name evidence="1" type="ORF">L2E82_45512</name>
</gene>
<reference evidence="2" key="1">
    <citation type="journal article" date="2022" name="Mol. Ecol. Resour.">
        <title>The genomes of chicory, endive, great burdock and yacon provide insights into Asteraceae palaeo-polyploidization history and plant inulin production.</title>
        <authorList>
            <person name="Fan W."/>
            <person name="Wang S."/>
            <person name="Wang H."/>
            <person name="Wang A."/>
            <person name="Jiang F."/>
            <person name="Liu H."/>
            <person name="Zhao H."/>
            <person name="Xu D."/>
            <person name="Zhang Y."/>
        </authorList>
    </citation>
    <scope>NUCLEOTIDE SEQUENCE [LARGE SCALE GENOMIC DNA]</scope>
    <source>
        <strain evidence="2">cv. Punajuju</strain>
    </source>
</reference>
<dbReference type="EMBL" id="CM042016">
    <property type="protein sequence ID" value="KAI3700871.1"/>
    <property type="molecule type" value="Genomic_DNA"/>
</dbReference>
<sequence length="646" mass="74360">MALRLSHSRIMSTLFQFRSLSSISSPTFEEVVPESVTKPTLLSLEPSNDADLISQILIQHHNPFHTMESSLQLNGIKISPILVHQTLIRLKNISKIALAFFSWAKEHSHYSHDSHSYNLMIDILGKVRQFDVAWQLIIEMDQNGVNPTSTTFYVLIRRLISAGLTRQAIRAFDDMGCFVVNNVDQNQQPIHDFYFLFDTLCKYGYPKVATEMFNKWKNWRFEPDAKIYTILIYGWCKINKPKMADKFFKEMVSNKIEPNVVTYNVLLNGICRKSSLHPEDRFIRTIQTAENLFDEMSQRGVDPDVTSYSILLHVYSRAHKPHLTLTKLKSMKDKGIHPTLATYTSVIKCLCSCGHLKDAEILLDEMASNGVTPSGTTYNCFFKEYRGRKDVDGALRLYKKLKNESVFSLDTNTYNILMGMFMNLNRFDVVREIWDDMKGSVCGPDLDSYTLLVHGLCEKEKWRNACEFFVEMIEKGILPQKVTFETLYRGLIQADMLRTWRRLKKKLDDESISFSLEFEKYHVKPYRRMSNSSLTSSPARSSISTTAIVGTNVMSSSLAVDEVCFSTDLITIQDRKDEALRALKSDLMATLNKEVRMLDEDSWMFEGPRSRIHLISRQGGFVRKHAQTMKHKLVAQKTNQHNASIK</sequence>
<keyword evidence="2" id="KW-1185">Reference proteome</keyword>
<evidence type="ECO:0000313" key="1">
    <source>
        <dbReference type="EMBL" id="KAI3700871.1"/>
    </source>
</evidence>
<reference evidence="1 2" key="2">
    <citation type="journal article" date="2022" name="Mol. Ecol. Resour.">
        <title>The genomes of chicory, endive, great burdock and yacon provide insights into Asteraceae paleo-polyploidization history and plant inulin production.</title>
        <authorList>
            <person name="Fan W."/>
            <person name="Wang S."/>
            <person name="Wang H."/>
            <person name="Wang A."/>
            <person name="Jiang F."/>
            <person name="Liu H."/>
            <person name="Zhao H."/>
            <person name="Xu D."/>
            <person name="Zhang Y."/>
        </authorList>
    </citation>
    <scope>NUCLEOTIDE SEQUENCE [LARGE SCALE GENOMIC DNA]</scope>
    <source>
        <strain evidence="2">cv. Punajuju</strain>
        <tissue evidence="1">Leaves</tissue>
    </source>
</reference>
<proteinExistence type="predicted"/>